<protein>
    <submittedName>
        <fullName evidence="2">Uncharacterized protein</fullName>
    </submittedName>
</protein>
<feature type="region of interest" description="Disordered" evidence="1">
    <location>
        <begin position="255"/>
        <end position="317"/>
    </location>
</feature>
<comment type="caution">
    <text evidence="2">The sequence shown here is derived from an EMBL/GenBank/DDBJ whole genome shotgun (WGS) entry which is preliminary data.</text>
</comment>
<accession>A0A7W8QM60</accession>
<proteinExistence type="predicted"/>
<dbReference type="AlphaFoldDB" id="A0A7W8QM60"/>
<name>A0A7W8QM60_9ACTN</name>
<reference evidence="2 3" key="1">
    <citation type="submission" date="2020-08" db="EMBL/GenBank/DDBJ databases">
        <title>Sequencing the genomes of 1000 actinobacteria strains.</title>
        <authorList>
            <person name="Klenk H.-P."/>
        </authorList>
    </citation>
    <scope>NUCLEOTIDE SEQUENCE [LARGE SCALE GENOMIC DNA]</scope>
    <source>
        <strain evidence="2 3">DSM 44551</strain>
    </source>
</reference>
<feature type="compositionally biased region" description="Low complexity" evidence="1">
    <location>
        <begin position="274"/>
        <end position="283"/>
    </location>
</feature>
<evidence type="ECO:0000313" key="2">
    <source>
        <dbReference type="EMBL" id="MBB5432871.1"/>
    </source>
</evidence>
<evidence type="ECO:0000313" key="3">
    <source>
        <dbReference type="Proteomes" id="UP000572635"/>
    </source>
</evidence>
<gene>
    <name evidence="2" type="ORF">HDA36_002955</name>
</gene>
<feature type="compositionally biased region" description="Low complexity" evidence="1">
    <location>
        <begin position="108"/>
        <end position="117"/>
    </location>
</feature>
<feature type="region of interest" description="Disordered" evidence="1">
    <location>
        <begin position="98"/>
        <end position="123"/>
    </location>
</feature>
<keyword evidence="3" id="KW-1185">Reference proteome</keyword>
<evidence type="ECO:0000256" key="1">
    <source>
        <dbReference type="SAM" id="MobiDB-lite"/>
    </source>
</evidence>
<dbReference type="Proteomes" id="UP000572635">
    <property type="component" value="Unassembled WGS sequence"/>
</dbReference>
<feature type="compositionally biased region" description="Pro residues" evidence="1">
    <location>
        <begin position="307"/>
        <end position="317"/>
    </location>
</feature>
<feature type="region of interest" description="Disordered" evidence="1">
    <location>
        <begin position="1"/>
        <end position="84"/>
    </location>
</feature>
<feature type="compositionally biased region" description="Low complexity" evidence="1">
    <location>
        <begin position="33"/>
        <end position="53"/>
    </location>
</feature>
<organism evidence="2 3">
    <name type="scientific">Nocardiopsis composta</name>
    <dbReference type="NCBI Taxonomy" id="157465"/>
    <lineage>
        <taxon>Bacteria</taxon>
        <taxon>Bacillati</taxon>
        <taxon>Actinomycetota</taxon>
        <taxon>Actinomycetes</taxon>
        <taxon>Streptosporangiales</taxon>
        <taxon>Nocardiopsidaceae</taxon>
        <taxon>Nocardiopsis</taxon>
    </lineage>
</organism>
<sequence length="317" mass="33157">MRGPRSDGAQRLVGCGVSRGRGSGRRRGREWAGVTVGRGVSRGRGSSRQQQRGRGSGAGHRGRVRRFAGSGFRPAARAGVGGRHGRAWRFAGSGFKQATTAGKGQRGGAPRPGAAPRGSRRRRWESAALWRKGARSACLSGGPDDVYPRVVTPASRSSLVAITRSGEGGALRGEECGASPLLFRLPGSGLPFALLSDGSPSIGARIEVVRGTLRPDPRQDGLSDVEEATSRCAGHPLPSSLSVFVQVRGLERLGSGAGATAARRSRRLRPLPPACRTRSAAPARSRRRCPFEPRPRGVPRSAGEPCPVGPSPLSPPV</sequence>
<dbReference type="EMBL" id="JACHDB010000001">
    <property type="protein sequence ID" value="MBB5432871.1"/>
    <property type="molecule type" value="Genomic_DNA"/>
</dbReference>